<evidence type="ECO:0000313" key="2">
    <source>
        <dbReference type="Proteomes" id="UP001320706"/>
    </source>
</evidence>
<proteinExistence type="predicted"/>
<protein>
    <submittedName>
        <fullName evidence="1">Uncharacterized protein</fullName>
    </submittedName>
</protein>
<keyword evidence="2" id="KW-1185">Reference proteome</keyword>
<name>A0ACC3SMH6_9PEZI</name>
<dbReference type="Proteomes" id="UP001320706">
    <property type="component" value="Unassembled WGS sequence"/>
</dbReference>
<comment type="caution">
    <text evidence="1">The sequence shown here is derived from an EMBL/GenBank/DDBJ whole genome shotgun (WGS) entry which is preliminary data.</text>
</comment>
<accession>A0ACC3SMH6</accession>
<reference evidence="1" key="1">
    <citation type="submission" date="2024-02" db="EMBL/GenBank/DDBJ databases">
        <title>Metagenome Assembled Genome of Zalaria obscura JY119.</title>
        <authorList>
            <person name="Vighnesh L."/>
            <person name="Jagadeeshwari U."/>
            <person name="Venkata Ramana C."/>
            <person name="Sasikala C."/>
        </authorList>
    </citation>
    <scope>NUCLEOTIDE SEQUENCE</scope>
    <source>
        <strain evidence="1">JY119</strain>
    </source>
</reference>
<gene>
    <name evidence="1" type="ORF">M8818_001092</name>
</gene>
<dbReference type="EMBL" id="JAMKPW020000004">
    <property type="protein sequence ID" value="KAK8219357.1"/>
    <property type="molecule type" value="Genomic_DNA"/>
</dbReference>
<sequence>MFVIACSIHKWLLPPLFSAVVAQHHLLASPHHYSPAPQTPRTTPSDALTNRLRGKLPLPAGFLPLLVNPTACLQIDYETVARHFDIKTPAARMRLMRLKNVLDPSAASASAAAASAEGGKGSKKRAKVCMDKERMCTSSSSSKASAWSMLDGLDDDEELPRLVVKGETKEEESDGEDEPLAKRAKRVHWRDEEIRDLKPERGKEEAGGCHADEKPSLGGDETASLPVVKKEEAVPERPAPFKYEGYPALPEIIAYMRDPHYSA</sequence>
<organism evidence="1 2">
    <name type="scientific">Zalaria obscura</name>
    <dbReference type="NCBI Taxonomy" id="2024903"/>
    <lineage>
        <taxon>Eukaryota</taxon>
        <taxon>Fungi</taxon>
        <taxon>Dikarya</taxon>
        <taxon>Ascomycota</taxon>
        <taxon>Pezizomycotina</taxon>
        <taxon>Dothideomycetes</taxon>
        <taxon>Dothideomycetidae</taxon>
        <taxon>Dothideales</taxon>
        <taxon>Zalariaceae</taxon>
        <taxon>Zalaria</taxon>
    </lineage>
</organism>
<evidence type="ECO:0000313" key="1">
    <source>
        <dbReference type="EMBL" id="KAK8219357.1"/>
    </source>
</evidence>